<dbReference type="Proteomes" id="UP000317977">
    <property type="component" value="Unassembled WGS sequence"/>
</dbReference>
<dbReference type="AlphaFoldDB" id="A0A5C6FE09"/>
<sequence>MSQRSVLSQPLSAATDRRHVCPWIVVERALPTDDRVRPGRWFTASRQFVPAMVDPPLMMSIVTISPFEADNIRAHLAGYRRGVVVWDVDRDNLVAVCDRINALAIAMPAVAQIAAAPDLSDGHCLVLSEFRVAATIRHPEDLPGMTRFVGRYFAV</sequence>
<evidence type="ECO:0000313" key="2">
    <source>
        <dbReference type="Proteomes" id="UP000317977"/>
    </source>
</evidence>
<keyword evidence="2" id="KW-1185">Reference proteome</keyword>
<dbReference type="OrthoDB" id="279849at2"/>
<comment type="caution">
    <text evidence="1">The sequence shown here is derived from an EMBL/GenBank/DDBJ whole genome shotgun (WGS) entry which is preliminary data.</text>
</comment>
<proteinExistence type="predicted"/>
<dbReference type="EMBL" id="SJPX01000001">
    <property type="protein sequence ID" value="TWU57801.1"/>
    <property type="molecule type" value="Genomic_DNA"/>
</dbReference>
<evidence type="ECO:0000313" key="1">
    <source>
        <dbReference type="EMBL" id="TWU57801.1"/>
    </source>
</evidence>
<name>A0A5C6FE09_9BACT</name>
<organism evidence="1 2">
    <name type="scientific">Rubripirellula reticaptiva</name>
    <dbReference type="NCBI Taxonomy" id="2528013"/>
    <lineage>
        <taxon>Bacteria</taxon>
        <taxon>Pseudomonadati</taxon>
        <taxon>Planctomycetota</taxon>
        <taxon>Planctomycetia</taxon>
        <taxon>Pirellulales</taxon>
        <taxon>Pirellulaceae</taxon>
        <taxon>Rubripirellula</taxon>
    </lineage>
</organism>
<reference evidence="1 2" key="1">
    <citation type="submission" date="2019-02" db="EMBL/GenBank/DDBJ databases">
        <title>Deep-cultivation of Planctomycetes and their phenomic and genomic characterization uncovers novel biology.</title>
        <authorList>
            <person name="Wiegand S."/>
            <person name="Jogler M."/>
            <person name="Boedeker C."/>
            <person name="Pinto D."/>
            <person name="Vollmers J."/>
            <person name="Rivas-Marin E."/>
            <person name="Kohn T."/>
            <person name="Peeters S.H."/>
            <person name="Heuer A."/>
            <person name="Rast P."/>
            <person name="Oberbeckmann S."/>
            <person name="Bunk B."/>
            <person name="Jeske O."/>
            <person name="Meyerdierks A."/>
            <person name="Storesund J.E."/>
            <person name="Kallscheuer N."/>
            <person name="Luecker S."/>
            <person name="Lage O.M."/>
            <person name="Pohl T."/>
            <person name="Merkel B.J."/>
            <person name="Hornburger P."/>
            <person name="Mueller R.-W."/>
            <person name="Bruemmer F."/>
            <person name="Labrenz M."/>
            <person name="Spormann A.M."/>
            <person name="Op Den Camp H."/>
            <person name="Overmann J."/>
            <person name="Amann R."/>
            <person name="Jetten M.S.M."/>
            <person name="Mascher T."/>
            <person name="Medema M.H."/>
            <person name="Devos D.P."/>
            <person name="Kaster A.-K."/>
            <person name="Ovreas L."/>
            <person name="Rohde M."/>
            <person name="Galperin M.Y."/>
            <person name="Jogler C."/>
        </authorList>
    </citation>
    <scope>NUCLEOTIDE SEQUENCE [LARGE SCALE GENOMIC DNA]</scope>
    <source>
        <strain evidence="1 2">Poly59</strain>
    </source>
</reference>
<gene>
    <name evidence="1" type="ORF">Poly59_07100</name>
</gene>
<dbReference type="RefSeq" id="WP_146532633.1">
    <property type="nucleotide sequence ID" value="NZ_SJPX01000001.1"/>
</dbReference>
<protein>
    <submittedName>
        <fullName evidence="1">Uncharacterized protein</fullName>
    </submittedName>
</protein>
<accession>A0A5C6FE09</accession>